<keyword evidence="1" id="KW-0812">Transmembrane</keyword>
<accession>A0A8S5T7A8</accession>
<proteinExistence type="predicted"/>
<keyword evidence="1" id="KW-0472">Membrane</keyword>
<name>A0A8S5T7A8_9CAUD</name>
<feature type="transmembrane region" description="Helical" evidence="1">
    <location>
        <begin position="24"/>
        <end position="49"/>
    </location>
</feature>
<sequence>MAVIAWGHAALACSFIVPQKPQASFWVAGICVVVFISGSFGMIVATPVVTRCSIEKPSAAWPLSRSF</sequence>
<reference evidence="2" key="1">
    <citation type="journal article" date="2021" name="Proc. Natl. Acad. Sci. U.S.A.">
        <title>A Catalog of Tens of Thousands of Viruses from Human Metagenomes Reveals Hidden Associations with Chronic Diseases.</title>
        <authorList>
            <person name="Tisza M.J."/>
            <person name="Buck C.B."/>
        </authorList>
    </citation>
    <scope>NUCLEOTIDE SEQUENCE</scope>
    <source>
        <strain evidence="2">Ct86u1</strain>
    </source>
</reference>
<evidence type="ECO:0000313" key="2">
    <source>
        <dbReference type="EMBL" id="DAF58658.1"/>
    </source>
</evidence>
<keyword evidence="1" id="KW-1133">Transmembrane helix</keyword>
<dbReference type="EMBL" id="BK032758">
    <property type="protein sequence ID" value="DAF58658.1"/>
    <property type="molecule type" value="Genomic_DNA"/>
</dbReference>
<evidence type="ECO:0000256" key="1">
    <source>
        <dbReference type="SAM" id="Phobius"/>
    </source>
</evidence>
<organism evidence="2">
    <name type="scientific">Siphoviridae sp. ct86u1</name>
    <dbReference type="NCBI Taxonomy" id="2827789"/>
    <lineage>
        <taxon>Viruses</taxon>
        <taxon>Duplodnaviria</taxon>
        <taxon>Heunggongvirae</taxon>
        <taxon>Uroviricota</taxon>
        <taxon>Caudoviricetes</taxon>
    </lineage>
</organism>
<protein>
    <submittedName>
        <fullName evidence="2">Uncharacterized protein</fullName>
    </submittedName>
</protein>